<evidence type="ECO:0000313" key="3">
    <source>
        <dbReference type="Proteomes" id="UP000231932"/>
    </source>
</evidence>
<reference evidence="3" key="1">
    <citation type="submission" date="2017-11" db="EMBL/GenBank/DDBJ databases">
        <title>Complete Genome Sequence of Kyrpidia sp. Strain EA-1, a thermophilic, hydrogen-oxidizing Bacterium, isolated from the Azores.</title>
        <authorList>
            <person name="Reiner J.E."/>
            <person name="Lapp C.J."/>
            <person name="Bunk B."/>
            <person name="Gescher J."/>
        </authorList>
    </citation>
    <scope>NUCLEOTIDE SEQUENCE [LARGE SCALE GENOMIC DNA]</scope>
    <source>
        <strain evidence="3">EA-1</strain>
    </source>
</reference>
<dbReference type="EMBL" id="CP024955">
    <property type="protein sequence ID" value="ATY84538.1"/>
    <property type="molecule type" value="Genomic_DNA"/>
</dbReference>
<protein>
    <submittedName>
        <fullName evidence="2">Uncharacterized protein</fullName>
    </submittedName>
</protein>
<feature type="transmembrane region" description="Helical" evidence="1">
    <location>
        <begin position="59"/>
        <end position="78"/>
    </location>
</feature>
<feature type="transmembrane region" description="Helical" evidence="1">
    <location>
        <begin position="34"/>
        <end position="53"/>
    </location>
</feature>
<keyword evidence="1" id="KW-0472">Membrane</keyword>
<keyword evidence="3" id="KW-1185">Reference proteome</keyword>
<keyword evidence="1" id="KW-1133">Transmembrane helix</keyword>
<keyword evidence="1" id="KW-0812">Transmembrane</keyword>
<dbReference type="OrthoDB" id="2375671at2"/>
<gene>
    <name evidence="2" type="ORF">CVV65_05870</name>
</gene>
<name>A0A2K8N5D3_9BACL</name>
<evidence type="ECO:0000313" key="2">
    <source>
        <dbReference type="EMBL" id="ATY84538.1"/>
    </source>
</evidence>
<dbReference type="KEGG" id="kyr:CVV65_05870"/>
<dbReference type="AlphaFoldDB" id="A0A2K8N5D3"/>
<dbReference type="InterPro" id="IPR025608">
    <property type="entry name" value="TcpE"/>
</dbReference>
<accession>A0A2K8N5D3</accession>
<organism evidence="2 3">
    <name type="scientific">Kyrpidia spormannii</name>
    <dbReference type="NCBI Taxonomy" id="2055160"/>
    <lineage>
        <taxon>Bacteria</taxon>
        <taxon>Bacillati</taxon>
        <taxon>Bacillota</taxon>
        <taxon>Bacilli</taxon>
        <taxon>Bacillales</taxon>
        <taxon>Alicyclobacillaceae</taxon>
        <taxon>Kyrpidia</taxon>
    </lineage>
</organism>
<dbReference type="Pfam" id="PF12648">
    <property type="entry name" value="TcpE"/>
    <property type="match status" value="1"/>
</dbReference>
<dbReference type="RefSeq" id="WP_100667357.1">
    <property type="nucleotide sequence ID" value="NZ_CP024955.1"/>
</dbReference>
<proteinExistence type="predicted"/>
<dbReference type="Proteomes" id="UP000231932">
    <property type="component" value="Chromosome"/>
</dbReference>
<sequence>MAYRTYRNLYRIRPSVSSIGQGRYRLRLPRGVQITADTVILAIVLWMPSWVIVGQLVSAWIPLPSWFLGVCAAGLIGYQLSKLDPAGKTVVAFLWDLAKYLTRPKVHDGWDARPSPKGRPEPVSWRAKVALVEDSRVGAFPARGVTQLELRVAANVRVKKGVVKVQHRGKRLVPRWYEVTEDGRVLAKRLTPKFCKSKS</sequence>
<evidence type="ECO:0000256" key="1">
    <source>
        <dbReference type="SAM" id="Phobius"/>
    </source>
</evidence>